<keyword evidence="1" id="KW-0472">Membrane</keyword>
<keyword evidence="1" id="KW-1133">Transmembrane helix</keyword>
<dbReference type="WBParaSite" id="jg18366">
    <property type="protein sequence ID" value="jg18366"/>
    <property type="gene ID" value="jg18366"/>
</dbReference>
<evidence type="ECO:0000313" key="2">
    <source>
        <dbReference type="Proteomes" id="UP000887574"/>
    </source>
</evidence>
<sequence>MSCLIVLSVGKAVICFPNALAYSLFSELATLIVNFYIVATLITFLFLLKKVENARTVKLIKSSQSADIYFQQFHRQIQ</sequence>
<feature type="transmembrane region" description="Helical" evidence="1">
    <location>
        <begin position="31"/>
        <end position="48"/>
    </location>
</feature>
<accession>A0A915DC72</accession>
<keyword evidence="1" id="KW-0812">Transmembrane</keyword>
<dbReference type="AlphaFoldDB" id="A0A915DC72"/>
<evidence type="ECO:0000313" key="3">
    <source>
        <dbReference type="WBParaSite" id="jg18366"/>
    </source>
</evidence>
<dbReference type="Proteomes" id="UP000887574">
    <property type="component" value="Unplaced"/>
</dbReference>
<evidence type="ECO:0000256" key="1">
    <source>
        <dbReference type="SAM" id="Phobius"/>
    </source>
</evidence>
<protein>
    <submittedName>
        <fullName evidence="3">Uncharacterized protein</fullName>
    </submittedName>
</protein>
<keyword evidence="2" id="KW-1185">Reference proteome</keyword>
<proteinExistence type="predicted"/>
<name>A0A915DC72_9BILA</name>
<organism evidence="2 3">
    <name type="scientific">Ditylenchus dipsaci</name>
    <dbReference type="NCBI Taxonomy" id="166011"/>
    <lineage>
        <taxon>Eukaryota</taxon>
        <taxon>Metazoa</taxon>
        <taxon>Ecdysozoa</taxon>
        <taxon>Nematoda</taxon>
        <taxon>Chromadorea</taxon>
        <taxon>Rhabditida</taxon>
        <taxon>Tylenchina</taxon>
        <taxon>Tylenchomorpha</taxon>
        <taxon>Sphaerularioidea</taxon>
        <taxon>Anguinidae</taxon>
        <taxon>Anguininae</taxon>
        <taxon>Ditylenchus</taxon>
    </lineage>
</organism>
<reference evidence="3" key="1">
    <citation type="submission" date="2022-11" db="UniProtKB">
        <authorList>
            <consortium name="WormBaseParasite"/>
        </authorList>
    </citation>
    <scope>IDENTIFICATION</scope>
</reference>